<comment type="similarity">
    <text evidence="6">Belongs to the vsr family.</text>
</comment>
<dbReference type="CDD" id="cd00221">
    <property type="entry name" value="Vsr"/>
    <property type="match status" value="1"/>
</dbReference>
<keyword evidence="3 6" id="KW-0227">DNA damage</keyword>
<dbReference type="EC" id="3.1.-.-" evidence="6"/>
<keyword evidence="2 6" id="KW-0255">Endonuclease</keyword>
<dbReference type="GO" id="GO:0006298">
    <property type="term" value="P:mismatch repair"/>
    <property type="evidence" value="ECO:0007669"/>
    <property type="project" value="UniProtKB-UniRule"/>
</dbReference>
<keyword evidence="4 6" id="KW-0378">Hydrolase</keyword>
<accession>A0A1T4Y586</accession>
<dbReference type="EMBL" id="FUYH01000023">
    <property type="protein sequence ID" value="SKA96929.1"/>
    <property type="molecule type" value="Genomic_DNA"/>
</dbReference>
<evidence type="ECO:0000256" key="6">
    <source>
        <dbReference type="PIRNR" id="PIRNR018267"/>
    </source>
</evidence>
<dbReference type="RefSeq" id="WP_078697381.1">
    <property type="nucleotide sequence ID" value="NZ_FUYH01000023.1"/>
</dbReference>
<dbReference type="Pfam" id="PF03852">
    <property type="entry name" value="Vsr"/>
    <property type="match status" value="1"/>
</dbReference>
<feature type="domain" description="DUF559" evidence="7">
    <location>
        <begin position="94"/>
        <end position="134"/>
    </location>
</feature>
<evidence type="ECO:0000313" key="9">
    <source>
        <dbReference type="Proteomes" id="UP000190105"/>
    </source>
</evidence>
<dbReference type="GO" id="GO:0004519">
    <property type="term" value="F:endonuclease activity"/>
    <property type="evidence" value="ECO:0007669"/>
    <property type="project" value="UniProtKB-KW"/>
</dbReference>
<dbReference type="AlphaFoldDB" id="A0A1T4Y586"/>
<name>A0A1T4Y586_9CLOT</name>
<dbReference type="OrthoDB" id="9801520at2"/>
<keyword evidence="1 6" id="KW-0540">Nuclease</keyword>
<organism evidence="8 9">
    <name type="scientific">Caloramator quimbayensis</name>
    <dbReference type="NCBI Taxonomy" id="1147123"/>
    <lineage>
        <taxon>Bacteria</taxon>
        <taxon>Bacillati</taxon>
        <taxon>Bacillota</taxon>
        <taxon>Clostridia</taxon>
        <taxon>Eubacteriales</taxon>
        <taxon>Clostridiaceae</taxon>
        <taxon>Caloramator</taxon>
    </lineage>
</organism>
<dbReference type="InterPro" id="IPR004603">
    <property type="entry name" value="DNA_mismatch_endonuc_vsr"/>
</dbReference>
<reference evidence="9" key="1">
    <citation type="submission" date="2017-02" db="EMBL/GenBank/DDBJ databases">
        <authorList>
            <person name="Varghese N."/>
            <person name="Submissions S."/>
        </authorList>
    </citation>
    <scope>NUCLEOTIDE SEQUENCE [LARGE SCALE GENOMIC DNA]</scope>
    <source>
        <strain evidence="9">USBA 833</strain>
    </source>
</reference>
<dbReference type="InterPro" id="IPR011335">
    <property type="entry name" value="Restrct_endonuc-II-like"/>
</dbReference>
<evidence type="ECO:0000256" key="3">
    <source>
        <dbReference type="ARBA" id="ARBA00022763"/>
    </source>
</evidence>
<keyword evidence="9" id="KW-1185">Reference proteome</keyword>
<protein>
    <recommendedName>
        <fullName evidence="6">Very short patch repair endonuclease</fullName>
        <ecNumber evidence="6">3.1.-.-</ecNumber>
    </recommendedName>
</protein>
<dbReference type="SUPFAM" id="SSF52980">
    <property type="entry name" value="Restriction endonuclease-like"/>
    <property type="match status" value="1"/>
</dbReference>
<dbReference type="PIRSF" id="PIRSF018267">
    <property type="entry name" value="VSR_endonuc"/>
    <property type="match status" value="1"/>
</dbReference>
<dbReference type="InterPro" id="IPR007569">
    <property type="entry name" value="DUF559"/>
</dbReference>
<dbReference type="STRING" id="1147123.SAMN05443428_12314"/>
<comment type="function">
    <text evidence="6">May nick specific sequences that contain T:G mispairs resulting from m5C-deamination.</text>
</comment>
<evidence type="ECO:0000256" key="4">
    <source>
        <dbReference type="ARBA" id="ARBA00022801"/>
    </source>
</evidence>
<dbReference type="GO" id="GO:0016787">
    <property type="term" value="F:hydrolase activity"/>
    <property type="evidence" value="ECO:0007669"/>
    <property type="project" value="UniProtKB-KW"/>
</dbReference>
<evidence type="ECO:0000256" key="5">
    <source>
        <dbReference type="ARBA" id="ARBA00023204"/>
    </source>
</evidence>
<dbReference type="Proteomes" id="UP000190105">
    <property type="component" value="Unassembled WGS sequence"/>
</dbReference>
<gene>
    <name evidence="8" type="ORF">SAMN05443428_12314</name>
</gene>
<proteinExistence type="inferred from homology"/>
<sequence>MDIFTPEKRREVMQAIKGKDTTIEMMLRKKLWEKGYRYRKNYNKIVGKPDIVFPKYKIAIFCDSTFWHGYNWEEKKKRIGTNREYWIRKIEGNIERDKRINQELIADGWIVLRFWETDIKKNLDECVAKIEEAIQQRKSQINDG</sequence>
<dbReference type="NCBIfam" id="TIGR00632">
    <property type="entry name" value="vsr"/>
    <property type="match status" value="1"/>
</dbReference>
<keyword evidence="5 6" id="KW-0234">DNA repair</keyword>
<evidence type="ECO:0000259" key="7">
    <source>
        <dbReference type="Pfam" id="PF04480"/>
    </source>
</evidence>
<dbReference type="Gene3D" id="3.40.960.10">
    <property type="entry name" value="VSR Endonuclease"/>
    <property type="match status" value="1"/>
</dbReference>
<evidence type="ECO:0000313" key="8">
    <source>
        <dbReference type="EMBL" id="SKA96929.1"/>
    </source>
</evidence>
<evidence type="ECO:0000256" key="1">
    <source>
        <dbReference type="ARBA" id="ARBA00022722"/>
    </source>
</evidence>
<dbReference type="Pfam" id="PF04480">
    <property type="entry name" value="DUF559"/>
    <property type="match status" value="1"/>
</dbReference>
<evidence type="ECO:0000256" key="2">
    <source>
        <dbReference type="ARBA" id="ARBA00022759"/>
    </source>
</evidence>